<dbReference type="InterPro" id="IPR001452">
    <property type="entry name" value="SH3_domain"/>
</dbReference>
<feature type="transmembrane region" description="Helical" evidence="4">
    <location>
        <begin position="64"/>
        <end position="86"/>
    </location>
</feature>
<evidence type="ECO:0000256" key="1">
    <source>
        <dbReference type="ARBA" id="ARBA00022443"/>
    </source>
</evidence>
<feature type="region of interest" description="Disordered" evidence="3">
    <location>
        <begin position="270"/>
        <end position="289"/>
    </location>
</feature>
<feature type="domain" description="SH3" evidence="5">
    <location>
        <begin position="333"/>
        <end position="396"/>
    </location>
</feature>
<feature type="compositionally biased region" description="Polar residues" evidence="3">
    <location>
        <begin position="129"/>
        <end position="154"/>
    </location>
</feature>
<sequence length="420" mass="44739">MSDTGARVAHRRMMKVVKLEAREDVAYPSQQSLGASGTMASAQATSSPSPTSAPFVSALPVSTAAIAGVGAFLVLLVILVAGGCFWRRRKLRAKKANSSTIQFDRDVFAAEKKSYGLQAHLVADLSSIPMQSPTETTSSPRIQHTPTESESSTYVGWKPQASAALRVANQTTPADRTTSSSSYLQKPPKALSKKHSLSQHLKPLWSPAPEDLARSPPPAYDFSNGVPGLYFPSPSDLQKQKTAARTPAPPPTPAANKPAKLTIPSVLTVPETEHTTLPSPARSESFAPKDLVVPQTKNVASLDDGPGSSVTQTPPSSSGSTQTFNSSTSSGKKLPRMMTVSAAYTPTLPDELRVTVGDTVRLLQEYKDGWGFAQYVGKIDSPKGVVPMVCLQERRRMVPSIQHKTSTGSNGSQSSVTGWR</sequence>
<dbReference type="Gene3D" id="2.30.30.40">
    <property type="entry name" value="SH3 Domains"/>
    <property type="match status" value="1"/>
</dbReference>
<feature type="compositionally biased region" description="Low complexity" evidence="3">
    <location>
        <begin position="305"/>
        <end position="330"/>
    </location>
</feature>
<keyword evidence="1 2" id="KW-0728">SH3 domain</keyword>
<evidence type="ECO:0000313" key="7">
    <source>
        <dbReference type="Proteomes" id="UP000567179"/>
    </source>
</evidence>
<comment type="caution">
    <text evidence="6">The sequence shown here is derived from an EMBL/GenBank/DDBJ whole genome shotgun (WGS) entry which is preliminary data.</text>
</comment>
<organism evidence="6 7">
    <name type="scientific">Psilocybe cf. subviscida</name>
    <dbReference type="NCBI Taxonomy" id="2480587"/>
    <lineage>
        <taxon>Eukaryota</taxon>
        <taxon>Fungi</taxon>
        <taxon>Dikarya</taxon>
        <taxon>Basidiomycota</taxon>
        <taxon>Agaricomycotina</taxon>
        <taxon>Agaricomycetes</taxon>
        <taxon>Agaricomycetidae</taxon>
        <taxon>Agaricales</taxon>
        <taxon>Agaricineae</taxon>
        <taxon>Strophariaceae</taxon>
        <taxon>Psilocybe</taxon>
    </lineage>
</organism>
<reference evidence="6 7" key="1">
    <citation type="journal article" date="2020" name="ISME J.">
        <title>Uncovering the hidden diversity of litter-decomposition mechanisms in mushroom-forming fungi.</title>
        <authorList>
            <person name="Floudas D."/>
            <person name="Bentzer J."/>
            <person name="Ahren D."/>
            <person name="Johansson T."/>
            <person name="Persson P."/>
            <person name="Tunlid A."/>
        </authorList>
    </citation>
    <scope>NUCLEOTIDE SEQUENCE [LARGE SCALE GENOMIC DNA]</scope>
    <source>
        <strain evidence="6 7">CBS 101986</strain>
    </source>
</reference>
<dbReference type="PROSITE" id="PS50002">
    <property type="entry name" value="SH3"/>
    <property type="match status" value="1"/>
</dbReference>
<evidence type="ECO:0000256" key="2">
    <source>
        <dbReference type="PROSITE-ProRule" id="PRU00192"/>
    </source>
</evidence>
<feature type="region of interest" description="Disordered" evidence="3">
    <location>
        <begin position="129"/>
        <end position="262"/>
    </location>
</feature>
<feature type="compositionally biased region" description="Polar residues" evidence="3">
    <location>
        <begin position="168"/>
        <end position="184"/>
    </location>
</feature>
<keyword evidence="4" id="KW-0812">Transmembrane</keyword>
<feature type="compositionally biased region" description="Polar residues" evidence="3">
    <location>
        <begin position="402"/>
        <end position="420"/>
    </location>
</feature>
<keyword evidence="7" id="KW-1185">Reference proteome</keyword>
<name>A0A8H5BYC4_9AGAR</name>
<keyword evidence="4" id="KW-1133">Transmembrane helix</keyword>
<evidence type="ECO:0000313" key="6">
    <source>
        <dbReference type="EMBL" id="KAF5330773.1"/>
    </source>
</evidence>
<evidence type="ECO:0000259" key="5">
    <source>
        <dbReference type="PROSITE" id="PS50002"/>
    </source>
</evidence>
<proteinExistence type="predicted"/>
<keyword evidence="4" id="KW-0472">Membrane</keyword>
<evidence type="ECO:0000256" key="3">
    <source>
        <dbReference type="SAM" id="MobiDB-lite"/>
    </source>
</evidence>
<evidence type="ECO:0000256" key="4">
    <source>
        <dbReference type="SAM" id="Phobius"/>
    </source>
</evidence>
<dbReference type="SUPFAM" id="SSF50044">
    <property type="entry name" value="SH3-domain"/>
    <property type="match status" value="1"/>
</dbReference>
<dbReference type="OrthoDB" id="5340910at2759"/>
<dbReference type="InterPro" id="IPR036028">
    <property type="entry name" value="SH3-like_dom_sf"/>
</dbReference>
<dbReference type="EMBL" id="JAACJJ010000001">
    <property type="protein sequence ID" value="KAF5330773.1"/>
    <property type="molecule type" value="Genomic_DNA"/>
</dbReference>
<protein>
    <recommendedName>
        <fullName evidence="5">SH3 domain-containing protein</fullName>
    </recommendedName>
</protein>
<dbReference type="AlphaFoldDB" id="A0A8H5BYC4"/>
<feature type="region of interest" description="Disordered" evidence="3">
    <location>
        <begin position="400"/>
        <end position="420"/>
    </location>
</feature>
<dbReference type="Proteomes" id="UP000567179">
    <property type="component" value="Unassembled WGS sequence"/>
</dbReference>
<gene>
    <name evidence="6" type="ORF">D9619_005308</name>
</gene>
<accession>A0A8H5BYC4</accession>
<feature type="region of interest" description="Disordered" evidence="3">
    <location>
        <begin position="298"/>
        <end position="334"/>
    </location>
</feature>
<dbReference type="Pfam" id="PF14604">
    <property type="entry name" value="SH3_9"/>
    <property type="match status" value="1"/>
</dbReference>